<evidence type="ECO:0000313" key="7">
    <source>
        <dbReference type="EMBL" id="KAJ4969499.1"/>
    </source>
</evidence>
<evidence type="ECO:0000256" key="4">
    <source>
        <dbReference type="ARBA" id="ARBA00023180"/>
    </source>
</evidence>
<keyword evidence="2 6" id="KW-0732">Signal</keyword>
<dbReference type="SUPFAM" id="SSF51445">
    <property type="entry name" value="(Trans)glycosidases"/>
    <property type="match status" value="2"/>
</dbReference>
<comment type="caution">
    <text evidence="7">The sequence shown here is derived from an EMBL/GenBank/DDBJ whole genome shotgun (WGS) entry which is preliminary data.</text>
</comment>
<dbReference type="InterPro" id="IPR001360">
    <property type="entry name" value="Glyco_hydro_1"/>
</dbReference>
<accession>A0A9Q0KFI3</accession>
<dbReference type="PANTHER" id="PTHR10353:SF29">
    <property type="entry name" value="BETA-GLUCOSIDASE 11"/>
    <property type="match status" value="1"/>
</dbReference>
<reference evidence="7" key="1">
    <citation type="journal article" date="2023" name="Plant J.">
        <title>The genome of the king protea, Protea cynaroides.</title>
        <authorList>
            <person name="Chang J."/>
            <person name="Duong T.A."/>
            <person name="Schoeman C."/>
            <person name="Ma X."/>
            <person name="Roodt D."/>
            <person name="Barker N."/>
            <person name="Li Z."/>
            <person name="Van de Peer Y."/>
            <person name="Mizrachi E."/>
        </authorList>
    </citation>
    <scope>NUCLEOTIDE SEQUENCE</scope>
    <source>
        <tissue evidence="7">Young leaves</tissue>
    </source>
</reference>
<proteinExistence type="inferred from homology"/>
<evidence type="ECO:0008006" key="9">
    <source>
        <dbReference type="Google" id="ProtNLM"/>
    </source>
</evidence>
<evidence type="ECO:0000256" key="3">
    <source>
        <dbReference type="ARBA" id="ARBA00022801"/>
    </source>
</evidence>
<dbReference type="InterPro" id="IPR033132">
    <property type="entry name" value="GH_1_N_CS"/>
</dbReference>
<organism evidence="7 8">
    <name type="scientific">Protea cynaroides</name>
    <dbReference type="NCBI Taxonomy" id="273540"/>
    <lineage>
        <taxon>Eukaryota</taxon>
        <taxon>Viridiplantae</taxon>
        <taxon>Streptophyta</taxon>
        <taxon>Embryophyta</taxon>
        <taxon>Tracheophyta</taxon>
        <taxon>Spermatophyta</taxon>
        <taxon>Magnoliopsida</taxon>
        <taxon>Proteales</taxon>
        <taxon>Proteaceae</taxon>
        <taxon>Protea</taxon>
    </lineage>
</organism>
<evidence type="ECO:0000313" key="8">
    <source>
        <dbReference type="Proteomes" id="UP001141806"/>
    </source>
</evidence>
<dbReference type="Gene3D" id="3.20.20.80">
    <property type="entry name" value="Glycosidases"/>
    <property type="match status" value="2"/>
</dbReference>
<keyword evidence="8" id="KW-1185">Reference proteome</keyword>
<dbReference type="PRINTS" id="PR00131">
    <property type="entry name" value="GLHYDRLASE1"/>
</dbReference>
<dbReference type="Proteomes" id="UP001141806">
    <property type="component" value="Unassembled WGS sequence"/>
</dbReference>
<dbReference type="PROSITE" id="PS00653">
    <property type="entry name" value="GLYCOSYL_HYDROL_F1_2"/>
    <property type="match status" value="1"/>
</dbReference>
<keyword evidence="4" id="KW-0325">Glycoprotein</keyword>
<evidence type="ECO:0000256" key="2">
    <source>
        <dbReference type="ARBA" id="ARBA00022729"/>
    </source>
</evidence>
<dbReference type="GO" id="GO:0008422">
    <property type="term" value="F:beta-glucosidase activity"/>
    <property type="evidence" value="ECO:0007669"/>
    <property type="project" value="TreeGrafter"/>
</dbReference>
<name>A0A9Q0KFI3_9MAGN</name>
<dbReference type="InterPro" id="IPR017853">
    <property type="entry name" value="GH"/>
</dbReference>
<dbReference type="PANTHER" id="PTHR10353">
    <property type="entry name" value="GLYCOSYL HYDROLASE"/>
    <property type="match status" value="1"/>
</dbReference>
<feature type="chain" id="PRO_5040213980" description="Beta-glucosidase 11" evidence="6">
    <location>
        <begin position="26"/>
        <end position="664"/>
    </location>
</feature>
<comment type="similarity">
    <text evidence="1 5">Belongs to the glycosyl hydrolase 1 family.</text>
</comment>
<protein>
    <recommendedName>
        <fullName evidence="9">Beta-glucosidase 11</fullName>
    </recommendedName>
</protein>
<dbReference type="OrthoDB" id="65569at2759"/>
<gene>
    <name evidence="7" type="ORF">NE237_016200</name>
</gene>
<evidence type="ECO:0000256" key="6">
    <source>
        <dbReference type="SAM" id="SignalP"/>
    </source>
</evidence>
<dbReference type="AlphaFoldDB" id="A0A9Q0KFI3"/>
<dbReference type="GO" id="GO:0005975">
    <property type="term" value="P:carbohydrate metabolic process"/>
    <property type="evidence" value="ECO:0007669"/>
    <property type="project" value="InterPro"/>
</dbReference>
<keyword evidence="3" id="KW-0378">Hydrolase</keyword>
<dbReference type="EMBL" id="JAMYWD010000006">
    <property type="protein sequence ID" value="KAJ4969499.1"/>
    <property type="molecule type" value="Genomic_DNA"/>
</dbReference>
<evidence type="ECO:0000256" key="1">
    <source>
        <dbReference type="ARBA" id="ARBA00010838"/>
    </source>
</evidence>
<evidence type="ECO:0000256" key="5">
    <source>
        <dbReference type="RuleBase" id="RU003690"/>
    </source>
</evidence>
<dbReference type="Pfam" id="PF00232">
    <property type="entry name" value="Glyco_hydro_1"/>
    <property type="match status" value="2"/>
</dbReference>
<sequence length="664" mass="74740">MWRMVCYTVFVVLLYVAVLMVSVEAASGDYSRDDFPRPPRFVFGAGTSAYQVEGAAFEDGRGPSVWDTFAHSGRYGEHINGDIACDGYHKYKEDVQLMVDTGLEAYRFSISWSRVIPNGRGPVNPKGLQYYDSLINELLSHGIQPYVTLFHYDAPQALEDEYGGWLNQKIVKDFTDYADVCFREFGDRVSHWTTMNEANVFVMGGYDLGMFPPGRCSSPFGKNCTSGNSTTEPYIATHNIILAHASATRLYKEKYQAKQHGVIGIDILTYGMVPSTNSTEDVIATQRVHDFFHGWFLHPLVFGDYPESMKRNVGSRLPSFTPHQSKLVKGSCDFIGLNHYRTMHIEDDPDSLKTNQSDYLGDMAAKILSKQGRVPNGQFPIDPAGLQGVLERLKQVYGNPPIFIYENGQMTHPNASSASVDASLNDTIRVEYLDAFIGGLLQAIRNGSDIRGYFVWSFMDLFELFDGFNTTFGLYYVDFKDPDLKRYARFSAYCYRQLNRASASLMAVKLNRSPCSQQRRLRKIGHTLDVAETNDEAAGGSNPARELMAEGNETFYFCRESRSRLKVQHLRMEGLLASGILLLTLEDVQLMVDTGLEAYRFSISLSRVIPNGRGPVNAKGLQYYDSLINELLSHGIQPYVTLFHYDAPQALEDEYGGWLSRKIV</sequence>
<feature type="signal peptide" evidence="6">
    <location>
        <begin position="1"/>
        <end position="25"/>
    </location>
</feature>
<dbReference type="FunFam" id="3.20.20.80:FF:000069">
    <property type="entry name" value="Beta-glucosidase 1"/>
    <property type="match status" value="1"/>
</dbReference>